<dbReference type="eggNOG" id="COG0115">
    <property type="taxonomic scope" value="Bacteria"/>
</dbReference>
<keyword evidence="3" id="KW-1185">Reference proteome</keyword>
<dbReference type="InterPro" id="IPR043131">
    <property type="entry name" value="BCAT-like_N"/>
</dbReference>
<reference evidence="2 3" key="1">
    <citation type="journal article" date="2007" name="Nat. Biotechnol.">
        <title>Genome sequence and identification of candidate vaccine antigens from the animal pathogen Dichelobacter nodosus.</title>
        <authorList>
            <person name="Myers G.S."/>
            <person name="Parker D."/>
            <person name="Al-Hasani K."/>
            <person name="Kennan R.M."/>
            <person name="Seemann T."/>
            <person name="Ren Q."/>
            <person name="Badger J.H."/>
            <person name="Selengut J.D."/>
            <person name="Deboy R.T."/>
            <person name="Tettelin H."/>
            <person name="Boyce J.D."/>
            <person name="McCarl V.P."/>
            <person name="Han X."/>
            <person name="Nelson W.C."/>
            <person name="Madupu R."/>
            <person name="Mohamoud Y."/>
            <person name="Holley T."/>
            <person name="Fedorova N."/>
            <person name="Khouri H."/>
            <person name="Bottomley S.P."/>
            <person name="Whittington R.J."/>
            <person name="Adler B."/>
            <person name="Songer J.G."/>
            <person name="Rood J.I."/>
            <person name="Paulsen I.T."/>
        </authorList>
    </citation>
    <scope>NUCLEOTIDE SEQUENCE [LARGE SCALE GENOMIC DNA]</scope>
    <source>
        <strain evidence="2 3">VCS1703A</strain>
    </source>
</reference>
<dbReference type="Proteomes" id="UP000000248">
    <property type="component" value="Chromosome"/>
</dbReference>
<dbReference type="KEGG" id="dno:DNO_0646"/>
<dbReference type="Pfam" id="PF00425">
    <property type="entry name" value="Chorismate_bind"/>
    <property type="match status" value="1"/>
</dbReference>
<dbReference type="GO" id="GO:0000162">
    <property type="term" value="P:L-tryptophan biosynthetic process"/>
    <property type="evidence" value="ECO:0007669"/>
    <property type="project" value="TreeGrafter"/>
</dbReference>
<dbReference type="EMBL" id="CP000513">
    <property type="protein sequence ID" value="ABQ13416.1"/>
    <property type="molecule type" value="Genomic_DNA"/>
</dbReference>
<dbReference type="eggNOG" id="COG0147">
    <property type="taxonomic scope" value="Bacteria"/>
</dbReference>
<gene>
    <name evidence="2" type="ordered locus">DNO_0646</name>
</gene>
<proteinExistence type="predicted"/>
<dbReference type="PANTHER" id="PTHR11236:SF50">
    <property type="entry name" value="AMINODEOXYCHORISMATE SYNTHASE COMPONENT 1"/>
    <property type="match status" value="1"/>
</dbReference>
<organism evidence="2 3">
    <name type="scientific">Dichelobacter nodosus (strain VCS1703A)</name>
    <dbReference type="NCBI Taxonomy" id="246195"/>
    <lineage>
        <taxon>Bacteria</taxon>
        <taxon>Pseudomonadati</taxon>
        <taxon>Pseudomonadota</taxon>
        <taxon>Gammaproteobacteria</taxon>
        <taxon>Cardiobacteriales</taxon>
        <taxon>Cardiobacteriaceae</taxon>
        <taxon>Dichelobacter</taxon>
    </lineage>
</organism>
<evidence type="ECO:0000313" key="2">
    <source>
        <dbReference type="EMBL" id="ABQ13416.1"/>
    </source>
</evidence>
<sequence>MPSVAVIIGRFFIKHEEMNSPFALLDNICEERARHYHHFHHRDTLTAEQLDQLDALLYQGWQQGLHCTLRIPYELGLALYRLPTKPAALAIDWYQDCHMLTRQQIPDLLNEAINRLDNPLQGMFIDAHYSVSEDDYRDFIDRIHQHILAGDVYQINFTLERTAHFTGDPLLLYQRLRQRQPVPYAALMYHPDDGYTLCLSPECFLTIHGREITTEPMKGTLAKPAAAADVAAAKNALAHDEKNRAENAMIVDLLRNDLSKIAEPFGVRVENPFHVAAFGSVLQMTTKIRAKMSYGCGLSDIIRATFPCGSITGAPKKMAMHIIDQLENRPRGIYTGSIGYVEPLANGRIHSVLNVAIRTLTIQNQIARFGVGGGITIDSSAEGEYEECRVKTRFLNLPPEINLFETLRVESGNVLRLDAHLQRLKNSAAALSLPTVDIVKLKERLQRLAAQQDDAPQRLKITLSKAKLSVNIDPLPQKAPAPRCLLYPDALPDEDILRCYKTSYRGIFDAAWQFAVKNHAFDALFFNQSGFLLEGGRSNVFLCIDHQWYTPPLQLHILAGVMRQTILEQPELIGAERILQEKLTAFDVQRAEKIILTNSLRGIIPVTLIDVT</sequence>
<dbReference type="Pfam" id="PF01063">
    <property type="entry name" value="Aminotran_4"/>
    <property type="match status" value="1"/>
</dbReference>
<dbReference type="InterPro" id="IPR005801">
    <property type="entry name" value="ADC_synthase"/>
</dbReference>
<protein>
    <submittedName>
        <fullName evidence="2">Chorismate binding family protein</fullName>
    </submittedName>
</protein>
<dbReference type="HOGENOM" id="CLU_006493_6_2_6"/>
<dbReference type="InterPro" id="IPR015890">
    <property type="entry name" value="Chorismate_C"/>
</dbReference>
<name>A5EV93_DICNV</name>
<accession>A5EV93</accession>
<dbReference type="SUPFAM" id="SSF56322">
    <property type="entry name" value="ADC synthase"/>
    <property type="match status" value="1"/>
</dbReference>
<dbReference type="Gene3D" id="3.20.10.10">
    <property type="entry name" value="D-amino Acid Aminotransferase, subunit A, domain 2"/>
    <property type="match status" value="1"/>
</dbReference>
<dbReference type="InterPro" id="IPR001544">
    <property type="entry name" value="Aminotrans_IV"/>
</dbReference>
<dbReference type="InterPro" id="IPR036038">
    <property type="entry name" value="Aminotransferase-like"/>
</dbReference>
<dbReference type="SUPFAM" id="SSF56752">
    <property type="entry name" value="D-aminoacid aminotransferase-like PLP-dependent enzymes"/>
    <property type="match status" value="1"/>
</dbReference>
<dbReference type="STRING" id="246195.DNO_0646"/>
<evidence type="ECO:0000259" key="1">
    <source>
        <dbReference type="Pfam" id="PF00425"/>
    </source>
</evidence>
<dbReference type="AlphaFoldDB" id="A5EV93"/>
<feature type="domain" description="Chorismate-utilising enzyme C-terminal" evidence="1">
    <location>
        <begin position="133"/>
        <end position="391"/>
    </location>
</feature>
<dbReference type="InterPro" id="IPR043132">
    <property type="entry name" value="BCAT-like_C"/>
</dbReference>
<dbReference type="Gene3D" id="3.30.470.10">
    <property type="match status" value="1"/>
</dbReference>
<dbReference type="PANTHER" id="PTHR11236">
    <property type="entry name" value="AMINOBENZOATE/ANTHRANILATE SYNTHASE"/>
    <property type="match status" value="1"/>
</dbReference>
<dbReference type="PRINTS" id="PR00095">
    <property type="entry name" value="ANTSNTHASEI"/>
</dbReference>
<dbReference type="Gene3D" id="3.60.120.10">
    <property type="entry name" value="Anthranilate synthase"/>
    <property type="match status" value="1"/>
</dbReference>
<dbReference type="InterPro" id="IPR019999">
    <property type="entry name" value="Anth_synth_I-like"/>
</dbReference>
<dbReference type="GO" id="GO:0046820">
    <property type="term" value="F:4-amino-4-deoxychorismate synthase activity"/>
    <property type="evidence" value="ECO:0007669"/>
    <property type="project" value="TreeGrafter"/>
</dbReference>
<evidence type="ECO:0000313" key="3">
    <source>
        <dbReference type="Proteomes" id="UP000000248"/>
    </source>
</evidence>